<proteinExistence type="predicted"/>
<keyword evidence="1" id="KW-0472">Membrane</keyword>
<feature type="transmembrane region" description="Helical" evidence="1">
    <location>
        <begin position="34"/>
        <end position="53"/>
    </location>
</feature>
<dbReference type="EMBL" id="RCSS01000366">
    <property type="protein sequence ID" value="RVD91919.1"/>
    <property type="molecule type" value="Genomic_DNA"/>
</dbReference>
<gene>
    <name evidence="2" type="ORF">TUBRATIS_16040</name>
</gene>
<accession>A0A437ALI0</accession>
<evidence type="ECO:0000313" key="2">
    <source>
        <dbReference type="EMBL" id="RVD91919.1"/>
    </source>
</evidence>
<comment type="caution">
    <text evidence="2">The sequence shown here is derived from an EMBL/GenBank/DDBJ whole genome shotgun (WGS) entry which is preliminary data.</text>
</comment>
<protein>
    <submittedName>
        <fullName evidence="2">Uncharacterized protein</fullName>
    </submittedName>
</protein>
<sequence>MKLFDKFLLDYVIRKLIRKYFVTFLSTPNTMKKILYTILTIVLCLILGVILAIGANKIVDKKEPVKLVSDEEIAIRKRINVIKKIADEIYTIKNQLVADKRLFLLKKIELISPGFFKKRNNDNFIPMERNAVMSLTNKETLFSDSLLGSYMIKYLESFNIDDKYMQAHYRNSQLPKSRLPIKDVVTDRWFILFLKLQDANQFKSLNMTIKEYEQYLYDVFLESITSFFSVFEPNQLYLKDIVFEELAFLSEDKEGKIFSKKELSLRMERAFLKAYNENYKSQFSVVFYLE</sequence>
<name>A0A437ALI0_9MICR</name>
<evidence type="ECO:0000256" key="1">
    <source>
        <dbReference type="SAM" id="Phobius"/>
    </source>
</evidence>
<evidence type="ECO:0000313" key="3">
    <source>
        <dbReference type="Proteomes" id="UP000282876"/>
    </source>
</evidence>
<reference evidence="2 3" key="1">
    <citation type="submission" date="2018-10" db="EMBL/GenBank/DDBJ databases">
        <title>Draft genome sequence of the microsporidian Tubulinosema ratisbonensis.</title>
        <authorList>
            <person name="Polonais V."/>
            <person name="Peyretaillade E."/>
            <person name="Niehus S."/>
            <person name="Wawrzyniak I."/>
            <person name="Franchet A."/>
            <person name="Gaspin C."/>
            <person name="Reichstadt M."/>
            <person name="Belser C."/>
            <person name="Labadie K."/>
            <person name="Delbac F."/>
            <person name="Ferrandon D."/>
        </authorList>
    </citation>
    <scope>NUCLEOTIDE SEQUENCE [LARGE SCALE GENOMIC DNA]</scope>
    <source>
        <strain evidence="2 3">Franzen</strain>
    </source>
</reference>
<dbReference type="Proteomes" id="UP000282876">
    <property type="component" value="Unassembled WGS sequence"/>
</dbReference>
<dbReference type="AlphaFoldDB" id="A0A437ALI0"/>
<keyword evidence="3" id="KW-1185">Reference proteome</keyword>
<organism evidence="2 3">
    <name type="scientific">Tubulinosema ratisbonensis</name>
    <dbReference type="NCBI Taxonomy" id="291195"/>
    <lineage>
        <taxon>Eukaryota</taxon>
        <taxon>Fungi</taxon>
        <taxon>Fungi incertae sedis</taxon>
        <taxon>Microsporidia</taxon>
        <taxon>Tubulinosematoidea</taxon>
        <taxon>Tubulinosematidae</taxon>
        <taxon>Tubulinosema</taxon>
    </lineage>
</organism>
<keyword evidence="1" id="KW-1133">Transmembrane helix</keyword>
<dbReference type="VEuPathDB" id="MicrosporidiaDB:TUBRATIS_16040"/>
<keyword evidence="1" id="KW-0812">Transmembrane</keyword>